<reference evidence="1 3" key="1">
    <citation type="submission" date="2020-06" db="EMBL/GenBank/DDBJ databases">
        <title>Anoxygenic phototrophic Chloroflexota member uses a Type I reaction center.</title>
        <authorList>
            <person name="Tsuji J.M."/>
            <person name="Shaw N.A."/>
            <person name="Nagashima S."/>
            <person name="Venkiteswaran J."/>
            <person name="Schiff S.L."/>
            <person name="Hanada S."/>
            <person name="Tank M."/>
            <person name="Neufeld J.D."/>
        </authorList>
    </citation>
    <scope>NUCLEOTIDE SEQUENCE [LARGE SCALE GENOMIC DNA]</scope>
    <source>
        <strain evidence="1">L227-S17</strain>
    </source>
</reference>
<name>A0A8T7LZI4_9CHLR</name>
<reference evidence="2" key="2">
    <citation type="journal article" date="2024" name="Nature">
        <title>Anoxygenic phototroph of the Chloroflexota uses a type I reaction centre.</title>
        <authorList>
            <person name="Tsuji J.M."/>
            <person name="Shaw N.A."/>
            <person name="Nagashima S."/>
            <person name="Venkiteswaran J.J."/>
            <person name="Schiff S.L."/>
            <person name="Watanabe T."/>
            <person name="Fukui M."/>
            <person name="Hanada S."/>
            <person name="Tank M."/>
            <person name="Neufeld J.D."/>
        </authorList>
    </citation>
    <scope>NUCLEOTIDE SEQUENCE</scope>
    <source>
        <strain evidence="2">L227-S17</strain>
    </source>
</reference>
<sequence>MIEIKKCRVCGITKPNTPEYFYLNKGKLLNTCIECRKEWKPQTFVPVEVEGLPVQMVQPLTVRNGQTLFIGYHIDKLKAKPICYIEASGMPDEFKGLVKLPEVFVSAAIYNNWKESLPTLDEVLAVAP</sequence>
<dbReference type="EMBL" id="JACATZ010000001">
    <property type="protein sequence ID" value="NWJ46513.1"/>
    <property type="molecule type" value="Genomic_DNA"/>
</dbReference>
<gene>
    <name evidence="1" type="ORF">HXX08_11590</name>
    <name evidence="2" type="ORF">OZ401_001661</name>
</gene>
<keyword evidence="4" id="KW-1185">Reference proteome</keyword>
<evidence type="ECO:0000313" key="4">
    <source>
        <dbReference type="Proteomes" id="UP001431572"/>
    </source>
</evidence>
<dbReference type="Proteomes" id="UP001431572">
    <property type="component" value="Chromosome 1"/>
</dbReference>
<accession>A0A8T7LZI4</accession>
<dbReference type="AlphaFoldDB" id="A0A8T7LZI4"/>
<dbReference type="RefSeq" id="WP_341467769.1">
    <property type="nucleotide sequence ID" value="NZ_CP128399.1"/>
</dbReference>
<evidence type="ECO:0000313" key="3">
    <source>
        <dbReference type="Proteomes" id="UP000521676"/>
    </source>
</evidence>
<dbReference type="Proteomes" id="UP000521676">
    <property type="component" value="Unassembled WGS sequence"/>
</dbReference>
<evidence type="ECO:0000313" key="1">
    <source>
        <dbReference type="EMBL" id="NWJ46513.1"/>
    </source>
</evidence>
<evidence type="ECO:0000313" key="2">
    <source>
        <dbReference type="EMBL" id="WJW65882.1"/>
    </source>
</evidence>
<proteinExistence type="predicted"/>
<organism evidence="1 3">
    <name type="scientific">Candidatus Chlorohelix allophototropha</name>
    <dbReference type="NCBI Taxonomy" id="3003348"/>
    <lineage>
        <taxon>Bacteria</taxon>
        <taxon>Bacillati</taxon>
        <taxon>Chloroflexota</taxon>
        <taxon>Chloroflexia</taxon>
        <taxon>Candidatus Chloroheliales</taxon>
        <taxon>Candidatus Chloroheliaceae</taxon>
        <taxon>Candidatus Chlorohelix</taxon>
    </lineage>
</organism>
<dbReference type="EMBL" id="CP128399">
    <property type="protein sequence ID" value="WJW65882.1"/>
    <property type="molecule type" value="Genomic_DNA"/>
</dbReference>
<protein>
    <submittedName>
        <fullName evidence="1">Uncharacterized protein</fullName>
    </submittedName>
</protein>